<feature type="signal peptide" evidence="9">
    <location>
        <begin position="1"/>
        <end position="33"/>
    </location>
</feature>
<proteinExistence type="inferred from homology"/>
<gene>
    <name evidence="10" type="primary">SIDT2</name>
</gene>
<evidence type="ECO:0000313" key="10">
    <source>
        <dbReference type="Ensembl" id="ENSACCP00020006623.1"/>
    </source>
</evidence>
<dbReference type="GO" id="GO:0035650">
    <property type="term" value="F:AP-1 adaptor complex binding"/>
    <property type="evidence" value="ECO:0007669"/>
    <property type="project" value="Ensembl"/>
</dbReference>
<keyword evidence="11" id="KW-1185">Reference proteome</keyword>
<feature type="transmembrane region" description="Helical" evidence="8">
    <location>
        <begin position="756"/>
        <end position="777"/>
    </location>
</feature>
<evidence type="ECO:0000256" key="9">
    <source>
        <dbReference type="SAM" id="SignalP"/>
    </source>
</evidence>
<evidence type="ECO:0000256" key="4">
    <source>
        <dbReference type="ARBA" id="ARBA00022729"/>
    </source>
</evidence>
<evidence type="ECO:0000256" key="2">
    <source>
        <dbReference type="ARBA" id="ARBA00006618"/>
    </source>
</evidence>
<dbReference type="PANTHER" id="PTHR12185">
    <property type="entry name" value="SID1 TRANSMEMBRANE FAMILY MEMEBER"/>
    <property type="match status" value="1"/>
</dbReference>
<dbReference type="PANTHER" id="PTHR12185:SF16">
    <property type="entry name" value="SID1 TRANSMEMBRANE FAMILY MEMBER 2"/>
    <property type="match status" value="1"/>
</dbReference>
<keyword evidence="3 8" id="KW-0812">Transmembrane</keyword>
<dbReference type="GO" id="GO:0009749">
    <property type="term" value="P:response to glucose"/>
    <property type="evidence" value="ECO:0007669"/>
    <property type="project" value="Ensembl"/>
</dbReference>
<evidence type="ECO:0000256" key="3">
    <source>
        <dbReference type="ARBA" id="ARBA00022692"/>
    </source>
</evidence>
<feature type="transmembrane region" description="Helical" evidence="8">
    <location>
        <begin position="674"/>
        <end position="696"/>
    </location>
</feature>
<dbReference type="GO" id="GO:0003323">
    <property type="term" value="P:type B pancreatic cell development"/>
    <property type="evidence" value="ECO:0007669"/>
    <property type="project" value="Ensembl"/>
</dbReference>
<keyword evidence="4 9" id="KW-0732">Signal</keyword>
<dbReference type="GeneTree" id="ENSGT00390000010091"/>
<comment type="similarity">
    <text evidence="2">Belongs to the SID1 family.</text>
</comment>
<feature type="transmembrane region" description="Helical" evidence="8">
    <location>
        <begin position="649"/>
        <end position="668"/>
    </location>
</feature>
<feature type="chain" id="PRO_5025420872" evidence="9">
    <location>
        <begin position="34"/>
        <end position="902"/>
    </location>
</feature>
<keyword evidence="7" id="KW-0325">Glycoprotein</keyword>
<dbReference type="GO" id="GO:0006401">
    <property type="term" value="P:RNA catabolic process"/>
    <property type="evidence" value="ECO:0007669"/>
    <property type="project" value="Ensembl"/>
</dbReference>
<dbReference type="InterPro" id="IPR025958">
    <property type="entry name" value="SID1_TM_fam"/>
</dbReference>
<feature type="transmembrane region" description="Helical" evidence="8">
    <location>
        <begin position="591"/>
        <end position="612"/>
    </location>
</feature>
<organism evidence="10 11">
    <name type="scientific">Aquila chrysaetos chrysaetos</name>
    <dbReference type="NCBI Taxonomy" id="223781"/>
    <lineage>
        <taxon>Eukaryota</taxon>
        <taxon>Metazoa</taxon>
        <taxon>Chordata</taxon>
        <taxon>Craniata</taxon>
        <taxon>Vertebrata</taxon>
        <taxon>Euteleostomi</taxon>
        <taxon>Archelosauria</taxon>
        <taxon>Archosauria</taxon>
        <taxon>Dinosauria</taxon>
        <taxon>Saurischia</taxon>
        <taxon>Theropoda</taxon>
        <taxon>Coelurosauria</taxon>
        <taxon>Aves</taxon>
        <taxon>Neognathae</taxon>
        <taxon>Neoaves</taxon>
        <taxon>Telluraves</taxon>
        <taxon>Accipitrimorphae</taxon>
        <taxon>Accipitriformes</taxon>
        <taxon>Accipitridae</taxon>
        <taxon>Accipitrinae</taxon>
        <taxon>Aquila</taxon>
    </lineage>
</organism>
<sequence>MPGTGAARVLPMWVLPTWVLPAWVLLALPPSLAQPLPSGRRWVTEKEARFDTTYTDWVGADLINIYAFNHSVRRNRTEGVRVSVNVLSDHKDLPVLFVVRQKEAVVSFQVPLILRGLYQRKYAYQEVSRTLCQPQTKAEVETQHFYVDVSTLSLNASYQLRVTRVENFVLRTNERFSFNATAAQPQYFKYEFPEGLDSVIVKVTSAMAFPCSVISIQDILCPVYDLDNNVAFIGMYQTMTKKAAITVQKKDFPSNSFYVVVVVKTEDEACGGALPYYPLSKNASPDEPVDQHNRQKMLEVMVSPAITSEAYVSSMLFCLGIFLSFYVLTLLIACWESCRQQKRKGLLAAMDSPSLDTGHARSIPDSFLGHAPYDSYGYGSFGNGSSGSTEGVTDSMGSAEVPYGYVGQEQFKRRTPSAPMRPLSIAMGERSLENVAGRPRLDSLSSVEEDDYDTLADIDYDKNVIRTKQYLCVADLARKDKRVLRKKYQIYFWNIATIAVFYALPVIQLVITYQTVVNVTGNQDICYYNFLCAHPLGNLSAFNNILSNMGYVLLGLLFLLIILQREINYNRALMRNDTHALECGIPKHFGLFYAMGTALMMEGLLSACYHVCPNYTNFQFDTSFMYMIAGLCMLKLYQKRHPDINASAYSAYACLALVIFFSVVGVVFGKGNTAFWIVFSVIHIVATLLLSTQLYYMGRWKLDSGILRRILHVLYTDCVRQCSGPMYVDRMVLLVMGNIVNWSLAAYGLIVRPNDFASYLLAIGICNLLLYFAFYIIMKLRSGERIKLIPLLCIVGTSVVWGFALFFFFQGLSTWQKTPAESREHNRDCILLDFFDDHDIWHFLSSIAMFGSFLVGAGCRQHGCPLPPATPAHCRRAPLAPQVLLTLDDDLDCVQRDKIYVF</sequence>
<feature type="transmembrane region" description="Helical" evidence="8">
    <location>
        <begin position="545"/>
        <end position="563"/>
    </location>
</feature>
<feature type="transmembrane region" description="Helical" evidence="8">
    <location>
        <begin position="789"/>
        <end position="809"/>
    </location>
</feature>
<dbReference type="AlphaFoldDB" id="A0A663E361"/>
<dbReference type="InParanoid" id="A0A663E361"/>
<evidence type="ECO:0000256" key="6">
    <source>
        <dbReference type="ARBA" id="ARBA00023136"/>
    </source>
</evidence>
<feature type="transmembrane region" description="Helical" evidence="8">
    <location>
        <begin position="731"/>
        <end position="750"/>
    </location>
</feature>
<dbReference type="GO" id="GO:0061178">
    <property type="term" value="P:regulation of insulin secretion involved in cellular response to glucose stimulus"/>
    <property type="evidence" value="ECO:0007669"/>
    <property type="project" value="Ensembl"/>
</dbReference>
<dbReference type="GO" id="GO:0051033">
    <property type="term" value="F:RNA transmembrane transporter activity"/>
    <property type="evidence" value="ECO:0007669"/>
    <property type="project" value="TreeGrafter"/>
</dbReference>
<dbReference type="GO" id="GO:0035612">
    <property type="term" value="F:AP-2 adaptor complex binding"/>
    <property type="evidence" value="ECO:0007669"/>
    <property type="project" value="Ensembl"/>
</dbReference>
<evidence type="ECO:0000256" key="5">
    <source>
        <dbReference type="ARBA" id="ARBA00022989"/>
    </source>
</evidence>
<evidence type="ECO:0000256" key="1">
    <source>
        <dbReference type="ARBA" id="ARBA00004141"/>
    </source>
</evidence>
<evidence type="ECO:0000256" key="8">
    <source>
        <dbReference type="SAM" id="Phobius"/>
    </source>
</evidence>
<evidence type="ECO:0000313" key="11">
    <source>
        <dbReference type="Proteomes" id="UP000472275"/>
    </source>
</evidence>
<dbReference type="Proteomes" id="UP000472275">
    <property type="component" value="Chromosome 8"/>
</dbReference>
<evidence type="ECO:0000256" key="7">
    <source>
        <dbReference type="ARBA" id="ARBA00023180"/>
    </source>
</evidence>
<reference evidence="10" key="2">
    <citation type="submission" date="2025-09" db="UniProtKB">
        <authorList>
            <consortium name="Ensembl"/>
        </authorList>
    </citation>
    <scope>IDENTIFICATION</scope>
</reference>
<feature type="transmembrane region" description="Helical" evidence="8">
    <location>
        <begin position="311"/>
        <end position="335"/>
    </location>
</feature>
<accession>A0A663E361</accession>
<name>A0A663E361_AQUCH</name>
<dbReference type="Ensembl" id="ENSACCT00020006926.1">
    <property type="protein sequence ID" value="ENSACCP00020006623.1"/>
    <property type="gene ID" value="ENSACCG00020004520.1"/>
</dbReference>
<dbReference type="Pfam" id="PF13965">
    <property type="entry name" value="SID-1_RNA_chan"/>
    <property type="match status" value="1"/>
</dbReference>
<protein>
    <submittedName>
        <fullName evidence="10">SID1 transmembrane family member 2</fullName>
    </submittedName>
</protein>
<dbReference type="GO" id="GO:0005886">
    <property type="term" value="C:plasma membrane"/>
    <property type="evidence" value="ECO:0007669"/>
    <property type="project" value="Ensembl"/>
</dbReference>
<keyword evidence="5 8" id="KW-1133">Transmembrane helix</keyword>
<comment type="subcellular location">
    <subcellularLocation>
        <location evidence="1">Membrane</location>
        <topology evidence="1">Multi-pass membrane protein</topology>
    </subcellularLocation>
</comment>
<reference evidence="10" key="1">
    <citation type="submission" date="2025-08" db="UniProtKB">
        <authorList>
            <consortium name="Ensembl"/>
        </authorList>
    </citation>
    <scope>IDENTIFICATION</scope>
</reference>
<feature type="transmembrane region" description="Helical" evidence="8">
    <location>
        <begin position="491"/>
        <end position="511"/>
    </location>
</feature>
<dbReference type="GO" id="GO:0042593">
    <property type="term" value="P:glucose homeostasis"/>
    <property type="evidence" value="ECO:0007669"/>
    <property type="project" value="Ensembl"/>
</dbReference>
<dbReference type="GO" id="GO:0044342">
    <property type="term" value="P:type B pancreatic cell proliferation"/>
    <property type="evidence" value="ECO:0007669"/>
    <property type="project" value="Ensembl"/>
</dbReference>
<keyword evidence="6 8" id="KW-0472">Membrane</keyword>
<dbReference type="GO" id="GO:0005765">
    <property type="term" value="C:lysosomal membrane"/>
    <property type="evidence" value="ECO:0007669"/>
    <property type="project" value="Ensembl"/>
</dbReference>
<dbReference type="GO" id="GO:0000902">
    <property type="term" value="P:cell morphogenesis"/>
    <property type="evidence" value="ECO:0007669"/>
    <property type="project" value="Ensembl"/>
</dbReference>
<dbReference type="GO" id="GO:0003725">
    <property type="term" value="F:double-stranded RNA binding"/>
    <property type="evidence" value="ECO:0007669"/>
    <property type="project" value="Ensembl"/>
</dbReference>